<dbReference type="GO" id="GO:0015940">
    <property type="term" value="P:pantothenate biosynthetic process"/>
    <property type="evidence" value="ECO:0007669"/>
    <property type="project" value="UniProtKB-UniPathway"/>
</dbReference>
<dbReference type="Pfam" id="PF02558">
    <property type="entry name" value="ApbA"/>
    <property type="match status" value="1"/>
</dbReference>
<dbReference type="RefSeq" id="WP_103870599.1">
    <property type="nucleotide sequence ID" value="NZ_FNUY01000001.1"/>
</dbReference>
<accession>A0A1H5S986</accession>
<dbReference type="SUPFAM" id="SSF51735">
    <property type="entry name" value="NAD(P)-binding Rossmann-fold domains"/>
    <property type="match status" value="1"/>
</dbReference>
<feature type="domain" description="Opine dehydrogenase" evidence="6">
    <location>
        <begin position="181"/>
        <end position="323"/>
    </location>
</feature>
<dbReference type="Proteomes" id="UP000236743">
    <property type="component" value="Unassembled WGS sequence"/>
</dbReference>
<dbReference type="AlphaFoldDB" id="A0A1H5S986"/>
<dbReference type="InterPro" id="IPR008927">
    <property type="entry name" value="6-PGluconate_DH-like_C_sf"/>
</dbReference>
<evidence type="ECO:0000256" key="3">
    <source>
        <dbReference type="ARBA" id="ARBA00022655"/>
    </source>
</evidence>
<feature type="domain" description="Ketopantoate reductase N-terminal" evidence="7">
    <location>
        <begin position="3"/>
        <end position="155"/>
    </location>
</feature>
<feature type="chain" id="PRO_5009283781" description="2-dehydropantoate 2-reductase" evidence="5">
    <location>
        <begin position="17"/>
        <end position="353"/>
    </location>
</feature>
<proteinExistence type="predicted"/>
<evidence type="ECO:0000256" key="2">
    <source>
        <dbReference type="ARBA" id="ARBA00019465"/>
    </source>
</evidence>
<dbReference type="GO" id="GO:0008677">
    <property type="term" value="F:2-dehydropantoate 2-reductase activity"/>
    <property type="evidence" value="ECO:0007669"/>
    <property type="project" value="UniProtKB-EC"/>
</dbReference>
<evidence type="ECO:0000256" key="1">
    <source>
        <dbReference type="ARBA" id="ARBA00004994"/>
    </source>
</evidence>
<dbReference type="Gene3D" id="1.10.1040.10">
    <property type="entry name" value="N-(1-d-carboxylethyl)-l-norvaline Dehydrogenase, domain 2"/>
    <property type="match status" value="1"/>
</dbReference>
<keyword evidence="5" id="KW-0732">Signal</keyword>
<dbReference type="PANTHER" id="PTHR38015">
    <property type="entry name" value="BLR6086 PROTEIN"/>
    <property type="match status" value="1"/>
</dbReference>
<protein>
    <recommendedName>
        <fullName evidence="2">2-dehydropantoate 2-reductase</fullName>
    </recommendedName>
</protein>
<evidence type="ECO:0000256" key="5">
    <source>
        <dbReference type="SAM" id="SignalP"/>
    </source>
</evidence>
<gene>
    <name evidence="8" type="ORF">SAMN04488115_101186</name>
</gene>
<evidence type="ECO:0000259" key="7">
    <source>
        <dbReference type="Pfam" id="PF02558"/>
    </source>
</evidence>
<reference evidence="8 9" key="1">
    <citation type="submission" date="2016-10" db="EMBL/GenBank/DDBJ databases">
        <authorList>
            <person name="de Groot N.N."/>
        </authorList>
    </citation>
    <scope>NUCLEOTIDE SEQUENCE [LARGE SCALE GENOMIC DNA]</scope>
    <source>
        <strain evidence="8 9">DSM 26656</strain>
    </source>
</reference>
<dbReference type="InterPro" id="IPR036291">
    <property type="entry name" value="NAD(P)-bd_dom_sf"/>
</dbReference>
<dbReference type="Pfam" id="PF02317">
    <property type="entry name" value="Octopine_DH"/>
    <property type="match status" value="1"/>
</dbReference>
<feature type="signal peptide" evidence="5">
    <location>
        <begin position="1"/>
        <end position="16"/>
    </location>
</feature>
<keyword evidence="3" id="KW-0566">Pantothenate biosynthesis</keyword>
<keyword evidence="9" id="KW-1185">Reference proteome</keyword>
<evidence type="ECO:0000256" key="4">
    <source>
        <dbReference type="ARBA" id="ARBA00048793"/>
    </source>
</evidence>
<evidence type="ECO:0000313" key="9">
    <source>
        <dbReference type="Proteomes" id="UP000236743"/>
    </source>
</evidence>
<dbReference type="InterPro" id="IPR013332">
    <property type="entry name" value="KPR_N"/>
</dbReference>
<dbReference type="Gene3D" id="3.40.50.720">
    <property type="entry name" value="NAD(P)-binding Rossmann-like Domain"/>
    <property type="match status" value="1"/>
</dbReference>
<dbReference type="SUPFAM" id="SSF48179">
    <property type="entry name" value="6-phosphogluconate dehydrogenase C-terminal domain-like"/>
    <property type="match status" value="1"/>
</dbReference>
<comment type="catalytic activity">
    <reaction evidence="4">
        <text>(R)-pantoate + NADP(+) = 2-dehydropantoate + NADPH + H(+)</text>
        <dbReference type="Rhea" id="RHEA:16233"/>
        <dbReference type="ChEBI" id="CHEBI:11561"/>
        <dbReference type="ChEBI" id="CHEBI:15378"/>
        <dbReference type="ChEBI" id="CHEBI:15980"/>
        <dbReference type="ChEBI" id="CHEBI:57783"/>
        <dbReference type="ChEBI" id="CHEBI:58349"/>
        <dbReference type="EC" id="1.1.1.169"/>
    </reaction>
</comment>
<dbReference type="PANTHER" id="PTHR38015:SF1">
    <property type="entry name" value="OPINE DEHYDROGENASE DOMAIN-CONTAINING PROTEIN"/>
    <property type="match status" value="1"/>
</dbReference>
<name>A0A1H5S986_9HYPH</name>
<organism evidence="8 9">
    <name type="scientific">Bosea lathyri</name>
    <dbReference type="NCBI Taxonomy" id="1036778"/>
    <lineage>
        <taxon>Bacteria</taxon>
        <taxon>Pseudomonadati</taxon>
        <taxon>Pseudomonadota</taxon>
        <taxon>Alphaproteobacteria</taxon>
        <taxon>Hyphomicrobiales</taxon>
        <taxon>Boseaceae</taxon>
        <taxon>Bosea</taxon>
    </lineage>
</organism>
<comment type="pathway">
    <text evidence="1">Cofactor biosynthesis; (R)-pantothenate biosynthesis; (R)-pantoate from 3-methyl-2-oxobutanoate: step 2/2.</text>
</comment>
<dbReference type="OrthoDB" id="6135265at2"/>
<dbReference type="InterPro" id="IPR013328">
    <property type="entry name" value="6PGD_dom2"/>
</dbReference>
<dbReference type="EMBL" id="FNUY01000001">
    <property type="protein sequence ID" value="SEF47159.1"/>
    <property type="molecule type" value="Genomic_DNA"/>
</dbReference>
<dbReference type="UniPathway" id="UPA00028">
    <property type="reaction ID" value="UER00004"/>
</dbReference>
<dbReference type="InterPro" id="IPR003421">
    <property type="entry name" value="Opine_DH"/>
</dbReference>
<sequence length="353" mass="36669">MKVAIMGAGAIAYASAALLIQNGHEAVLWSPSGRRTTALAQGKPLRSEGVVAGEFKPTIATDCASALAGADAILIALPANGHKAVMDAMAPHLVSGQTVVISSHASLGAVYLARLIADRGLDIPVAALSTTVLRARQTSDTSVKVATLRGKVDMSTLPTDAAERGLTVCKALFGDRFRAISNVLAVALSNVNPQSHMALALCNFTRMEKAEAWGQSEHMTMAVGSLLEAIDAERLAVAKAFGVEVRTMREHYSLTYGVPDAPLGETAALLASRQEPTLGPATIDTRYTLEDVPFGLLPMVTLGTLVGVATPLHEAGLAIFSALYGRDLSVDNDILPALLALGLDRASLAAIAA</sequence>
<evidence type="ECO:0000259" key="6">
    <source>
        <dbReference type="Pfam" id="PF02317"/>
    </source>
</evidence>
<dbReference type="InterPro" id="IPR051729">
    <property type="entry name" value="Opine/Lysopine_DH"/>
</dbReference>
<evidence type="ECO:0000313" key="8">
    <source>
        <dbReference type="EMBL" id="SEF47159.1"/>
    </source>
</evidence>